<keyword evidence="1" id="KW-1133">Transmembrane helix</keyword>
<proteinExistence type="predicted"/>
<dbReference type="InParanoid" id="D3B8L4"/>
<keyword evidence="1" id="KW-0472">Membrane</keyword>
<evidence type="ECO:0000256" key="1">
    <source>
        <dbReference type="SAM" id="Phobius"/>
    </source>
</evidence>
<organism evidence="2 3">
    <name type="scientific">Heterostelium pallidum (strain ATCC 26659 / Pp 5 / PN500)</name>
    <name type="common">Cellular slime mold</name>
    <name type="synonym">Polysphondylium pallidum</name>
    <dbReference type="NCBI Taxonomy" id="670386"/>
    <lineage>
        <taxon>Eukaryota</taxon>
        <taxon>Amoebozoa</taxon>
        <taxon>Evosea</taxon>
        <taxon>Eumycetozoa</taxon>
        <taxon>Dictyostelia</taxon>
        <taxon>Acytosteliales</taxon>
        <taxon>Acytosteliaceae</taxon>
        <taxon>Heterostelium</taxon>
    </lineage>
</organism>
<evidence type="ECO:0000313" key="2">
    <source>
        <dbReference type="EMBL" id="EFA82382.1"/>
    </source>
</evidence>
<dbReference type="Proteomes" id="UP000001396">
    <property type="component" value="Unassembled WGS sequence"/>
</dbReference>
<protein>
    <submittedName>
        <fullName evidence="2">Uncharacterized protein</fullName>
    </submittedName>
</protein>
<dbReference type="EMBL" id="ADBJ01000020">
    <property type="protein sequence ID" value="EFA82382.1"/>
    <property type="molecule type" value="Genomic_DNA"/>
</dbReference>
<feature type="transmembrane region" description="Helical" evidence="1">
    <location>
        <begin position="101"/>
        <end position="120"/>
    </location>
</feature>
<gene>
    <name evidence="2" type="ORF">PPL_04807</name>
</gene>
<keyword evidence="3" id="KW-1185">Reference proteome</keyword>
<feature type="transmembrane region" description="Helical" evidence="1">
    <location>
        <begin position="151"/>
        <end position="172"/>
    </location>
</feature>
<sequence length="229" mass="26581">MSQEILVFTLIGTLSCDWYYYIANGTYGNDEYFFDLYREKYFNENYSRKVYYINLKKDTDKFFVGIGVGQYVGLICYVISVVSFVLSYNKYNKKALKVNRIFSLLMALFEIFTVFLVIFINSITNYSICNSCRKFIGKVGNGYSASWGPGAGWFFGLATILLCIANNVLVYLRFKEIHKNEQWLHLINIETNQIKLLDNNKLQLYCDSIMIYPQSKDGISVVNIKFKLG</sequence>
<dbReference type="GeneID" id="31360294"/>
<accession>D3B8L4</accession>
<keyword evidence="1" id="KW-0812">Transmembrane</keyword>
<name>D3B8L4_HETP5</name>
<comment type="caution">
    <text evidence="2">The sequence shown here is derived from an EMBL/GenBank/DDBJ whole genome shotgun (WGS) entry which is preliminary data.</text>
</comment>
<reference evidence="2 3" key="1">
    <citation type="journal article" date="2011" name="Genome Res.">
        <title>Phylogeny-wide analysis of social amoeba genomes highlights ancient origins for complex intercellular communication.</title>
        <authorList>
            <person name="Heidel A.J."/>
            <person name="Lawal H.M."/>
            <person name="Felder M."/>
            <person name="Schilde C."/>
            <person name="Helps N.R."/>
            <person name="Tunggal B."/>
            <person name="Rivero F."/>
            <person name="John U."/>
            <person name="Schleicher M."/>
            <person name="Eichinger L."/>
            <person name="Platzer M."/>
            <person name="Noegel A.A."/>
            <person name="Schaap P."/>
            <person name="Gloeckner G."/>
        </authorList>
    </citation>
    <scope>NUCLEOTIDE SEQUENCE [LARGE SCALE GENOMIC DNA]</scope>
    <source>
        <strain evidence="3">ATCC 26659 / Pp 5 / PN500</strain>
    </source>
</reference>
<evidence type="ECO:0000313" key="3">
    <source>
        <dbReference type="Proteomes" id="UP000001396"/>
    </source>
</evidence>
<dbReference type="RefSeq" id="XP_020434499.1">
    <property type="nucleotide sequence ID" value="XM_020575704.1"/>
</dbReference>
<dbReference type="AlphaFoldDB" id="D3B8L4"/>
<feature type="transmembrane region" description="Helical" evidence="1">
    <location>
        <begin position="62"/>
        <end position="89"/>
    </location>
</feature>